<proteinExistence type="predicted"/>
<dbReference type="STRING" id="693977.Deipr_0132"/>
<accession>F0RNS4</accession>
<keyword evidence="3" id="KW-0547">Nucleotide-binding</keyword>
<evidence type="ECO:0000256" key="2">
    <source>
        <dbReference type="ARBA" id="ARBA00022723"/>
    </source>
</evidence>
<reference evidence="9" key="1">
    <citation type="submission" date="2011-02" db="EMBL/GenBank/DDBJ databases">
        <title>The complete sequence of chromosome of Deinococcus proteolyticus DSM 20540.</title>
        <authorList>
            <consortium name="US DOE Joint Genome Institute (JGI-PGF)"/>
            <person name="Lucas S."/>
            <person name="Copeland A."/>
            <person name="Lapidus A."/>
            <person name="Bruce D."/>
            <person name="Goodwin L."/>
            <person name="Pitluck S."/>
            <person name="Kyrpides N."/>
            <person name="Mavromatis K."/>
            <person name="Pagani I."/>
            <person name="Ivanova N."/>
            <person name="Ovchinnikova G."/>
            <person name="Zeytun A."/>
            <person name="Detter J.C."/>
            <person name="Han C."/>
            <person name="Land M."/>
            <person name="Hauser L."/>
            <person name="Markowitz V."/>
            <person name="Cheng J.-F."/>
            <person name="Hugenholtz P."/>
            <person name="Woyke T."/>
            <person name="Wu D."/>
            <person name="Pukall R."/>
            <person name="Steenblock K."/>
            <person name="Brambilla E."/>
            <person name="Klenk H.-P."/>
            <person name="Eisen J.A."/>
        </authorList>
    </citation>
    <scope>NUCLEOTIDE SEQUENCE [LARGE SCALE GENOMIC DNA]</scope>
    <source>
        <strain evidence="9">ATCC 35074 / DSM 20540 / JCM 6276 / NBRC 101906 / NCIMB 13154 / VKM Ac-1939 / CCM 2703 / MRP</strain>
    </source>
</reference>
<dbReference type="InterPro" id="IPR003607">
    <property type="entry name" value="HD/PDEase_dom"/>
</dbReference>
<dbReference type="Pfam" id="PF01966">
    <property type="entry name" value="HD"/>
    <property type="match status" value="1"/>
</dbReference>
<dbReference type="HOGENOM" id="CLU_089580_0_0_0"/>
<dbReference type="KEGG" id="dpt:Deipr_0132"/>
<dbReference type="SUPFAM" id="SSF109604">
    <property type="entry name" value="HD-domain/PDEase-like"/>
    <property type="match status" value="1"/>
</dbReference>
<dbReference type="InterPro" id="IPR006674">
    <property type="entry name" value="HD_domain"/>
</dbReference>
<protein>
    <recommendedName>
        <fullName evidence="1">bis(5'-nucleosyl)-tetraphosphatase (symmetrical)</fullName>
        <ecNumber evidence="1">3.6.1.41</ecNumber>
    </recommendedName>
</protein>
<dbReference type="NCBIfam" id="TIGR00488">
    <property type="entry name" value="bis(5'-nucleosyl)-tetraphosphatase (symmetrical) YqeK"/>
    <property type="match status" value="1"/>
</dbReference>
<sequence>MASAPYLLDGLALQVARPQAIATPATETPLCSNLGELPQPAAAPQDLPAWMTAEWPRWAGEVQARVNPTRWEHVKRVALLAAQIAYAAGLDTRRAYAAGILHDLARDFGGEELLQLAPPECDLDERWPLAVHGRAARRALEALGFTDPVVLDAVEDHVTGPRPGHAVSACVYIADVSEPGRGVNSDIRELALQAPGAALAQAIGSKVRYLSGRGTEVHPRTLALYRWLEQEGHIPWAGETPA</sequence>
<dbReference type="Proteomes" id="UP000007718">
    <property type="component" value="Chromosome"/>
</dbReference>
<dbReference type="SMART" id="SM00471">
    <property type="entry name" value="HDc"/>
    <property type="match status" value="1"/>
</dbReference>
<evidence type="ECO:0000259" key="7">
    <source>
        <dbReference type="SMART" id="SM00471"/>
    </source>
</evidence>
<keyword evidence="4 8" id="KW-0378">Hydrolase</keyword>
<name>F0RNS4_DEIPM</name>
<dbReference type="eggNOG" id="COG1713">
    <property type="taxonomic scope" value="Bacteria"/>
</dbReference>
<dbReference type="GO" id="GO:0046872">
    <property type="term" value="F:metal ion binding"/>
    <property type="evidence" value="ECO:0007669"/>
    <property type="project" value="UniProtKB-KW"/>
</dbReference>
<feature type="domain" description="HD/PDEase" evidence="7">
    <location>
        <begin position="66"/>
        <end position="189"/>
    </location>
</feature>
<dbReference type="PANTHER" id="PTHR35795:SF1">
    <property type="entry name" value="BIS(5'-NUCLEOSYL)-TETRAPHOSPHATASE, SYMMETRICAL"/>
    <property type="match status" value="1"/>
</dbReference>
<keyword evidence="2" id="KW-0479">Metal-binding</keyword>
<organism evidence="8 9">
    <name type="scientific">Deinococcus proteolyticus (strain ATCC 35074 / DSM 20540 / JCM 6276 / NBRC 101906 / NCIMB 13154 / VKM Ac-1939 / CCM 2703 / MRP)</name>
    <dbReference type="NCBI Taxonomy" id="693977"/>
    <lineage>
        <taxon>Bacteria</taxon>
        <taxon>Thermotogati</taxon>
        <taxon>Deinococcota</taxon>
        <taxon>Deinococci</taxon>
        <taxon>Deinococcales</taxon>
        <taxon>Deinococcaceae</taxon>
        <taxon>Deinococcus</taxon>
    </lineage>
</organism>
<dbReference type="RefSeq" id="WP_013613916.1">
    <property type="nucleotide sequence ID" value="NC_015161.1"/>
</dbReference>
<evidence type="ECO:0000313" key="9">
    <source>
        <dbReference type="Proteomes" id="UP000007718"/>
    </source>
</evidence>
<keyword evidence="5" id="KW-0408">Iron</keyword>
<dbReference type="GO" id="GO:0000166">
    <property type="term" value="F:nucleotide binding"/>
    <property type="evidence" value="ECO:0007669"/>
    <property type="project" value="UniProtKB-KW"/>
</dbReference>
<dbReference type="CDD" id="cd00077">
    <property type="entry name" value="HDc"/>
    <property type="match status" value="1"/>
</dbReference>
<dbReference type="InterPro" id="IPR051094">
    <property type="entry name" value="Diverse_Catalytic_Enzymes"/>
</dbReference>
<dbReference type="EC" id="3.6.1.41" evidence="1"/>
<dbReference type="AlphaFoldDB" id="F0RNS4"/>
<evidence type="ECO:0000256" key="6">
    <source>
        <dbReference type="ARBA" id="ARBA00049417"/>
    </source>
</evidence>
<reference evidence="8 9" key="2">
    <citation type="journal article" date="2012" name="Stand. Genomic Sci.">
        <title>Complete genome sequence of the orange-red pigmented, radioresistant Deinococcus proteolyticus type strain (MRP(T)).</title>
        <authorList>
            <person name="Copeland A."/>
            <person name="Zeytun A."/>
            <person name="Yassawong M."/>
            <person name="Nolan M."/>
            <person name="Lucas S."/>
            <person name="Hammon N."/>
            <person name="Deshpande S."/>
            <person name="Cheng J.F."/>
            <person name="Han C."/>
            <person name="Tapia R."/>
            <person name="Goodwin L.A."/>
            <person name="Pitluck S."/>
            <person name="Mavromatis K."/>
            <person name="Liolios K."/>
            <person name="Pagani I."/>
            <person name="Ivanova N."/>
            <person name="Mikhailova N."/>
            <person name="Pati A."/>
            <person name="Chen A."/>
            <person name="Palaniappan K."/>
            <person name="Land M."/>
            <person name="Hauser L."/>
            <person name="Jeffries C.D."/>
            <person name="Brambilla E.M."/>
            <person name="Rohde M."/>
            <person name="Sikorski J."/>
            <person name="Pukall R."/>
            <person name="Goker M."/>
            <person name="Detter J.C."/>
            <person name="Woyke T."/>
            <person name="Bristow J."/>
            <person name="Eisen J.A."/>
            <person name="Markowitz V."/>
            <person name="Hugenholtz P."/>
            <person name="Kyrpides N.C."/>
            <person name="Klenk H.P."/>
            <person name="Lapidus A."/>
        </authorList>
    </citation>
    <scope>NUCLEOTIDE SEQUENCE [LARGE SCALE GENOMIC DNA]</scope>
    <source>
        <strain evidence="9">ATCC 35074 / DSM 20540 / JCM 6276 / NBRC 101906 / NCIMB 13154 / VKM Ac-1939 / CCM 2703 / MRP</strain>
    </source>
</reference>
<evidence type="ECO:0000256" key="3">
    <source>
        <dbReference type="ARBA" id="ARBA00022741"/>
    </source>
</evidence>
<evidence type="ECO:0000256" key="1">
    <source>
        <dbReference type="ARBA" id="ARBA00012506"/>
    </source>
</evidence>
<evidence type="ECO:0000313" key="8">
    <source>
        <dbReference type="EMBL" id="ADY25307.1"/>
    </source>
</evidence>
<dbReference type="GO" id="GO:0008803">
    <property type="term" value="F:bis(5'-nucleosyl)-tetraphosphatase (symmetrical) activity"/>
    <property type="evidence" value="ECO:0007669"/>
    <property type="project" value="UniProtKB-EC"/>
</dbReference>
<dbReference type="InterPro" id="IPR005249">
    <property type="entry name" value="YqeK"/>
</dbReference>
<comment type="catalytic activity">
    <reaction evidence="6">
        <text>P(1),P(4)-bis(5'-adenosyl) tetraphosphate + H2O = 2 ADP + 2 H(+)</text>
        <dbReference type="Rhea" id="RHEA:24252"/>
        <dbReference type="ChEBI" id="CHEBI:15377"/>
        <dbReference type="ChEBI" id="CHEBI:15378"/>
        <dbReference type="ChEBI" id="CHEBI:58141"/>
        <dbReference type="ChEBI" id="CHEBI:456216"/>
        <dbReference type="EC" id="3.6.1.41"/>
    </reaction>
</comment>
<keyword evidence="9" id="KW-1185">Reference proteome</keyword>
<dbReference type="Gene3D" id="1.10.3210.10">
    <property type="entry name" value="Hypothetical protein af1432"/>
    <property type="match status" value="1"/>
</dbReference>
<dbReference type="EMBL" id="CP002536">
    <property type="protein sequence ID" value="ADY25307.1"/>
    <property type="molecule type" value="Genomic_DNA"/>
</dbReference>
<evidence type="ECO:0000256" key="4">
    <source>
        <dbReference type="ARBA" id="ARBA00022801"/>
    </source>
</evidence>
<gene>
    <name evidence="8" type="ordered locus">Deipr_0132</name>
</gene>
<evidence type="ECO:0000256" key="5">
    <source>
        <dbReference type="ARBA" id="ARBA00023004"/>
    </source>
</evidence>
<dbReference type="PANTHER" id="PTHR35795">
    <property type="entry name" value="SLR1885 PROTEIN"/>
    <property type="match status" value="1"/>
</dbReference>